<evidence type="ECO:0000313" key="6">
    <source>
        <dbReference type="EMBL" id="SKB25321.1"/>
    </source>
</evidence>
<feature type="transmembrane region" description="Helical" evidence="5">
    <location>
        <begin position="15"/>
        <end position="39"/>
    </location>
</feature>
<evidence type="ECO:0000256" key="5">
    <source>
        <dbReference type="SAM" id="Phobius"/>
    </source>
</evidence>
<dbReference type="InterPro" id="IPR038770">
    <property type="entry name" value="Na+/solute_symporter_sf"/>
</dbReference>
<dbReference type="InterPro" id="IPR027469">
    <property type="entry name" value="Cation_efflux_TMD_sf"/>
</dbReference>
<dbReference type="GO" id="GO:0016020">
    <property type="term" value="C:membrane"/>
    <property type="evidence" value="ECO:0007669"/>
    <property type="project" value="UniProtKB-SubCell"/>
</dbReference>
<evidence type="ECO:0000313" key="7">
    <source>
        <dbReference type="Proteomes" id="UP000190852"/>
    </source>
</evidence>
<dbReference type="Gene3D" id="1.20.1530.20">
    <property type="match status" value="1"/>
</dbReference>
<evidence type="ECO:0000256" key="1">
    <source>
        <dbReference type="ARBA" id="ARBA00004141"/>
    </source>
</evidence>
<feature type="transmembrane region" description="Helical" evidence="5">
    <location>
        <begin position="138"/>
        <end position="157"/>
    </location>
</feature>
<protein>
    <submittedName>
        <fullName evidence="6">Bile acid:Na+ symporter, BASS family</fullName>
    </submittedName>
</protein>
<reference evidence="7" key="1">
    <citation type="submission" date="2017-02" db="EMBL/GenBank/DDBJ databases">
        <authorList>
            <person name="Varghese N."/>
            <person name="Submissions S."/>
        </authorList>
    </citation>
    <scope>NUCLEOTIDE SEQUENCE [LARGE SCALE GENOMIC DNA]</scope>
    <source>
        <strain evidence="7">DSM 24967</strain>
    </source>
</reference>
<feature type="transmembrane region" description="Helical" evidence="5">
    <location>
        <begin position="178"/>
        <end position="196"/>
    </location>
</feature>
<evidence type="ECO:0000256" key="4">
    <source>
        <dbReference type="ARBA" id="ARBA00023136"/>
    </source>
</evidence>
<dbReference type="AlphaFoldDB" id="A0A1T4ZRB2"/>
<keyword evidence="2 5" id="KW-0812">Transmembrane</keyword>
<comment type="subcellular location">
    <subcellularLocation>
        <location evidence="1">Membrane</location>
        <topology evidence="1">Multi-pass membrane protein</topology>
    </subcellularLocation>
</comment>
<feature type="transmembrane region" description="Helical" evidence="5">
    <location>
        <begin position="76"/>
        <end position="97"/>
    </location>
</feature>
<sequence>MLPLAMLTGALSYRLVGYISFLTPYLIFTMLLLTFCKLSPREMRLHPLHKWLLLIQLVGCVVVYGLVYLYDPVVAQGALICVLAPTATSAAVITGMLGGSVAFLTNYVLLCNIGMAIMAPVLFSFMGSQSEMPFFESFLFICRQVGPLLILPLVFAWSLRAFLPKLHARILSVHKLSFYLWAVALTIVTGSTVRFLVEQQDPDYTVEIGLAVVSLVICVGQFLLGRRLGKTYGDPVSSGQGLGQKNTILAIWMAQVYLNPIASIAPAAYVLWQNSINSYQLWLKGRKNE</sequence>
<dbReference type="SUPFAM" id="SSF161111">
    <property type="entry name" value="Cation efflux protein transmembrane domain-like"/>
    <property type="match status" value="1"/>
</dbReference>
<feature type="transmembrane region" description="Helical" evidence="5">
    <location>
        <begin position="208"/>
        <end position="228"/>
    </location>
</feature>
<evidence type="ECO:0000256" key="3">
    <source>
        <dbReference type="ARBA" id="ARBA00022989"/>
    </source>
</evidence>
<gene>
    <name evidence="6" type="ORF">SAMN05660349_00013</name>
</gene>
<name>A0A1T4ZRB2_9BACT</name>
<dbReference type="EMBL" id="FUYQ01000001">
    <property type="protein sequence ID" value="SKB25321.1"/>
    <property type="molecule type" value="Genomic_DNA"/>
</dbReference>
<feature type="transmembrane region" description="Helical" evidence="5">
    <location>
        <begin position="104"/>
        <end position="126"/>
    </location>
</feature>
<accession>A0A1T4ZRB2</accession>
<feature type="transmembrane region" description="Helical" evidence="5">
    <location>
        <begin position="249"/>
        <end position="272"/>
    </location>
</feature>
<organism evidence="6 7">
    <name type="scientific">Parabacteroides chartae</name>
    <dbReference type="NCBI Taxonomy" id="1037355"/>
    <lineage>
        <taxon>Bacteria</taxon>
        <taxon>Pseudomonadati</taxon>
        <taxon>Bacteroidota</taxon>
        <taxon>Bacteroidia</taxon>
        <taxon>Bacteroidales</taxon>
        <taxon>Tannerellaceae</taxon>
        <taxon>Parabacteroides</taxon>
    </lineage>
</organism>
<evidence type="ECO:0000256" key="2">
    <source>
        <dbReference type="ARBA" id="ARBA00022692"/>
    </source>
</evidence>
<keyword evidence="7" id="KW-1185">Reference proteome</keyword>
<keyword evidence="3 5" id="KW-1133">Transmembrane helix</keyword>
<keyword evidence="4 5" id="KW-0472">Membrane</keyword>
<proteinExistence type="predicted"/>
<dbReference type="Proteomes" id="UP000190852">
    <property type="component" value="Unassembled WGS sequence"/>
</dbReference>
<feature type="transmembrane region" description="Helical" evidence="5">
    <location>
        <begin position="51"/>
        <end position="70"/>
    </location>
</feature>